<comment type="caution">
    <text evidence="2">The sequence shown here is derived from an EMBL/GenBank/DDBJ whole genome shotgun (WGS) entry which is preliminary data.</text>
</comment>
<dbReference type="Proteomes" id="UP001497392">
    <property type="component" value="Unassembled WGS sequence"/>
</dbReference>
<dbReference type="PANTHER" id="PTHR43591">
    <property type="entry name" value="METHYLTRANSFERASE"/>
    <property type="match status" value="1"/>
</dbReference>
<dbReference type="PANTHER" id="PTHR43591:SF46">
    <property type="entry name" value="OS08G0411200 PROTEIN"/>
    <property type="match status" value="1"/>
</dbReference>
<feature type="domain" description="Methyltransferase type 11" evidence="1">
    <location>
        <begin position="126"/>
        <end position="226"/>
    </location>
</feature>
<organism evidence="2 3">
    <name type="scientific">Coccomyxa viridis</name>
    <dbReference type="NCBI Taxonomy" id="1274662"/>
    <lineage>
        <taxon>Eukaryota</taxon>
        <taxon>Viridiplantae</taxon>
        <taxon>Chlorophyta</taxon>
        <taxon>core chlorophytes</taxon>
        <taxon>Trebouxiophyceae</taxon>
        <taxon>Trebouxiophyceae incertae sedis</taxon>
        <taxon>Coccomyxaceae</taxon>
        <taxon>Coccomyxa</taxon>
    </lineage>
</organism>
<evidence type="ECO:0000259" key="1">
    <source>
        <dbReference type="Pfam" id="PF08241"/>
    </source>
</evidence>
<name>A0ABP1G6G9_9CHLO</name>
<dbReference type="Gene3D" id="3.40.50.150">
    <property type="entry name" value="Vaccinia Virus protein VP39"/>
    <property type="match status" value="1"/>
</dbReference>
<proteinExistence type="predicted"/>
<protein>
    <submittedName>
        <fullName evidence="2">G9779 protein</fullName>
    </submittedName>
</protein>
<dbReference type="EMBL" id="CAXHTA020000016">
    <property type="protein sequence ID" value="CAL5226905.1"/>
    <property type="molecule type" value="Genomic_DNA"/>
</dbReference>
<evidence type="ECO:0000313" key="2">
    <source>
        <dbReference type="EMBL" id="CAL5226905.1"/>
    </source>
</evidence>
<gene>
    <name evidence="2" type="primary">g9779</name>
    <name evidence="2" type="ORF">VP750_LOCUS8811</name>
</gene>
<dbReference type="Pfam" id="PF08241">
    <property type="entry name" value="Methyltransf_11"/>
    <property type="match status" value="1"/>
</dbReference>
<dbReference type="SUPFAM" id="SSF53335">
    <property type="entry name" value="S-adenosyl-L-methionine-dependent methyltransferases"/>
    <property type="match status" value="1"/>
</dbReference>
<sequence>MRYPATQVEPVADTQYTFACPICLTTELKVEKASSRFSQDLHCNRCERHFSANETSVDLTPTSGADMKVFTQKFWGGTQIFRSPLVSFVYERGWRQGFSWGGFPGEAREFDMAMEYLESAFGETIVDMSCGSGLFSRRFAKSGRFESVIAADFSESMLNQARLFFEEDTTIDPRKYILLRADVGRLPFQTGSVAAIHAGAAIHCWPNPTAAVAEISRVLKPGGVFVASTFLKASAPLGQLFNNDDLFRPLNALDPTSAGSSSNYQWWEEQELRELTATMGLQNFQRHRSNRFIMFAVQKPRSSNH</sequence>
<dbReference type="CDD" id="cd02440">
    <property type="entry name" value="AdoMet_MTases"/>
    <property type="match status" value="1"/>
</dbReference>
<reference evidence="2 3" key="1">
    <citation type="submission" date="2024-06" db="EMBL/GenBank/DDBJ databases">
        <authorList>
            <person name="Kraege A."/>
            <person name="Thomma B."/>
        </authorList>
    </citation>
    <scope>NUCLEOTIDE SEQUENCE [LARGE SCALE GENOMIC DNA]</scope>
</reference>
<dbReference type="InterPro" id="IPR029063">
    <property type="entry name" value="SAM-dependent_MTases_sf"/>
</dbReference>
<evidence type="ECO:0000313" key="3">
    <source>
        <dbReference type="Proteomes" id="UP001497392"/>
    </source>
</evidence>
<dbReference type="InterPro" id="IPR013216">
    <property type="entry name" value="Methyltransf_11"/>
</dbReference>
<accession>A0ABP1G6G9</accession>
<keyword evidence="3" id="KW-1185">Reference proteome</keyword>